<evidence type="ECO:0000256" key="3">
    <source>
        <dbReference type="ARBA" id="ARBA00004241"/>
    </source>
</evidence>
<keyword evidence="13" id="KW-0175">Coiled coil</keyword>
<feature type="coiled-coil region" evidence="13">
    <location>
        <begin position="1295"/>
        <end position="1331"/>
    </location>
</feature>
<dbReference type="GO" id="GO:0005783">
    <property type="term" value="C:endoplasmic reticulum"/>
    <property type="evidence" value="ECO:0007669"/>
    <property type="project" value="UniProtKB-SubCell"/>
</dbReference>
<evidence type="ECO:0000256" key="5">
    <source>
        <dbReference type="ARBA" id="ARBA00008779"/>
    </source>
</evidence>
<evidence type="ECO:0000256" key="2">
    <source>
        <dbReference type="ARBA" id="ARBA00004240"/>
    </source>
</evidence>
<evidence type="ECO:0000256" key="9">
    <source>
        <dbReference type="ARBA" id="ARBA00022824"/>
    </source>
</evidence>
<accession>A0A194R7B0</accession>
<name>A0A194R7B0_PAPMA</name>
<feature type="domain" description="Extracellular sulfatase C-terminal" evidence="17">
    <location>
        <begin position="894"/>
        <end position="1008"/>
    </location>
</feature>
<keyword evidence="10" id="KW-0106">Calcium</keyword>
<evidence type="ECO:0000313" key="19">
    <source>
        <dbReference type="Proteomes" id="UP000053240"/>
    </source>
</evidence>
<dbReference type="CDD" id="cd16147">
    <property type="entry name" value="G6S"/>
    <property type="match status" value="1"/>
</dbReference>
<feature type="region of interest" description="Disordered" evidence="14">
    <location>
        <begin position="108"/>
        <end position="127"/>
    </location>
</feature>
<evidence type="ECO:0000256" key="4">
    <source>
        <dbReference type="ARBA" id="ARBA00004348"/>
    </source>
</evidence>
<dbReference type="STRING" id="76193.A0A194R7B0"/>
<evidence type="ECO:0000256" key="7">
    <source>
        <dbReference type="ARBA" id="ARBA00022729"/>
    </source>
</evidence>
<dbReference type="SUPFAM" id="SSF53649">
    <property type="entry name" value="Alkaline phosphatase-like"/>
    <property type="match status" value="1"/>
</dbReference>
<proteinExistence type="inferred from homology"/>
<gene>
    <name evidence="18" type="ORF">RR48_10897</name>
</gene>
<dbReference type="InterPro" id="IPR024607">
    <property type="entry name" value="Sulfatase_CS"/>
</dbReference>
<dbReference type="InParanoid" id="A0A194R7B0"/>
<feature type="signal peptide" evidence="15">
    <location>
        <begin position="1"/>
        <end position="19"/>
    </location>
</feature>
<feature type="domain" description="Sulfatase N-terminal" evidence="16">
    <location>
        <begin position="182"/>
        <end position="276"/>
    </location>
</feature>
<keyword evidence="6" id="KW-0479">Metal-binding</keyword>
<evidence type="ECO:0000259" key="17">
    <source>
        <dbReference type="Pfam" id="PF12548"/>
    </source>
</evidence>
<evidence type="ECO:0000256" key="14">
    <source>
        <dbReference type="SAM" id="MobiDB-lite"/>
    </source>
</evidence>
<evidence type="ECO:0000259" key="16">
    <source>
        <dbReference type="Pfam" id="PF00884"/>
    </source>
</evidence>
<evidence type="ECO:0000256" key="10">
    <source>
        <dbReference type="ARBA" id="ARBA00022837"/>
    </source>
</evidence>
<keyword evidence="8" id="KW-0378">Hydrolase</keyword>
<feature type="coiled-coil region" evidence="13">
    <location>
        <begin position="972"/>
        <end position="1006"/>
    </location>
</feature>
<dbReference type="Pfam" id="PF00884">
    <property type="entry name" value="Sulfatase"/>
    <property type="match status" value="2"/>
</dbReference>
<dbReference type="PANTHER" id="PTHR43108:SF16">
    <property type="entry name" value="EXTRACELLULAR SULFATASE SULF-1 HOMOLOG"/>
    <property type="match status" value="1"/>
</dbReference>
<feature type="region of interest" description="Disordered" evidence="14">
    <location>
        <begin position="1215"/>
        <end position="1238"/>
    </location>
</feature>
<feature type="chain" id="PRO_5008264967" evidence="15">
    <location>
        <begin position="20"/>
        <end position="1540"/>
    </location>
</feature>
<reference evidence="18 19" key="1">
    <citation type="journal article" date="2015" name="Nat. Commun.">
        <title>Outbred genome sequencing and CRISPR/Cas9 gene editing in butterflies.</title>
        <authorList>
            <person name="Li X."/>
            <person name="Fan D."/>
            <person name="Zhang W."/>
            <person name="Liu G."/>
            <person name="Zhang L."/>
            <person name="Zhao L."/>
            <person name="Fang X."/>
            <person name="Chen L."/>
            <person name="Dong Y."/>
            <person name="Chen Y."/>
            <person name="Ding Y."/>
            <person name="Zhao R."/>
            <person name="Feng M."/>
            <person name="Zhu Y."/>
            <person name="Feng Y."/>
            <person name="Jiang X."/>
            <person name="Zhu D."/>
            <person name="Xiang H."/>
            <person name="Feng X."/>
            <person name="Li S."/>
            <person name="Wang J."/>
            <person name="Zhang G."/>
            <person name="Kronforst M.R."/>
            <person name="Wang W."/>
        </authorList>
    </citation>
    <scope>NUCLEOTIDE SEQUENCE [LARGE SCALE GENOMIC DNA]</scope>
    <source>
        <strain evidence="18">Ya'a_city_454_Pm</strain>
        <tissue evidence="18">Whole body</tissue>
    </source>
</reference>
<comment type="similarity">
    <text evidence="5">Belongs to the sulfatase family.</text>
</comment>
<dbReference type="EMBL" id="KQ460615">
    <property type="protein sequence ID" value="KPJ13713.1"/>
    <property type="molecule type" value="Genomic_DNA"/>
</dbReference>
<evidence type="ECO:0000256" key="1">
    <source>
        <dbReference type="ARBA" id="ARBA00001913"/>
    </source>
</evidence>
<feature type="compositionally biased region" description="Basic and acidic residues" evidence="14">
    <location>
        <begin position="111"/>
        <end position="127"/>
    </location>
</feature>
<dbReference type="Gene3D" id="3.40.720.10">
    <property type="entry name" value="Alkaline Phosphatase, subunit A"/>
    <property type="match status" value="2"/>
</dbReference>
<feature type="domain" description="Sulfatase N-terminal" evidence="16">
    <location>
        <begin position="401"/>
        <end position="602"/>
    </location>
</feature>
<dbReference type="PANTHER" id="PTHR43108">
    <property type="entry name" value="N-ACETYLGLUCOSAMINE-6-SULFATASE FAMILY MEMBER"/>
    <property type="match status" value="1"/>
</dbReference>
<dbReference type="GO" id="GO:0008449">
    <property type="term" value="F:N-acetylglucosamine-6-sulfatase activity"/>
    <property type="evidence" value="ECO:0007669"/>
    <property type="project" value="TreeGrafter"/>
</dbReference>
<evidence type="ECO:0000256" key="6">
    <source>
        <dbReference type="ARBA" id="ARBA00022723"/>
    </source>
</evidence>
<evidence type="ECO:0000256" key="13">
    <source>
        <dbReference type="SAM" id="Coils"/>
    </source>
</evidence>
<dbReference type="GO" id="GO:0009986">
    <property type="term" value="C:cell surface"/>
    <property type="evidence" value="ECO:0007669"/>
    <property type="project" value="UniProtKB-SubCell"/>
</dbReference>
<dbReference type="PROSITE" id="PS00523">
    <property type="entry name" value="SULFATASE_1"/>
    <property type="match status" value="1"/>
</dbReference>
<keyword evidence="9" id="KW-0256">Endoplasmic reticulum</keyword>
<dbReference type="InterPro" id="IPR017850">
    <property type="entry name" value="Alkaline_phosphatase_core_sf"/>
</dbReference>
<keyword evidence="7 15" id="KW-0732">Signal</keyword>
<evidence type="ECO:0000256" key="15">
    <source>
        <dbReference type="SAM" id="SignalP"/>
    </source>
</evidence>
<evidence type="ECO:0000313" key="18">
    <source>
        <dbReference type="EMBL" id="KPJ13713.1"/>
    </source>
</evidence>
<protein>
    <submittedName>
        <fullName evidence="18">Extracellular sulfatase SULF-1-like</fullName>
    </submittedName>
</protein>
<dbReference type="GO" id="GO:0046872">
    <property type="term" value="F:metal ion binding"/>
    <property type="evidence" value="ECO:0007669"/>
    <property type="project" value="UniProtKB-KW"/>
</dbReference>
<comment type="cofactor">
    <cofactor evidence="1">
        <name>Ca(2+)</name>
        <dbReference type="ChEBI" id="CHEBI:29108"/>
    </cofactor>
</comment>
<feature type="compositionally biased region" description="Acidic residues" evidence="14">
    <location>
        <begin position="678"/>
        <end position="703"/>
    </location>
</feature>
<dbReference type="Proteomes" id="UP000053240">
    <property type="component" value="Unassembled WGS sequence"/>
</dbReference>
<keyword evidence="12" id="KW-0325">Glycoprotein</keyword>
<evidence type="ECO:0000256" key="12">
    <source>
        <dbReference type="ARBA" id="ARBA00023180"/>
    </source>
</evidence>
<dbReference type="FunCoup" id="A0A194R7B0">
    <property type="interactions" value="112"/>
</dbReference>
<sequence length="1540" mass="178759">MNLKIIPFLLTWNILLTAAKRDSFEDEDSIRAKELRNKDNNRNRTTFNGTLTDIPERRYLRHRNSSRYRGDRRRFWEREHEIRRERRKGSEAHSSEEYSVFNRTDPYNLRNVDKPRRPEKHWNKSSMERITTERRKILNQSKPDRSHPIPVKENTTRMKAKITNKWQNNGYIPYPQPREKKPNIILILTDDQDVELGSLNFMPRTMKAIRSAGAEFRHAYTTTPMCCPSRSSLLTGVYIHNHNVYTNNDNCSSPMWQATHETNTFATYLSNAGYRTEVDWCKWRARFVLNIVVMRRVGARGLPDDGDFVSAQLRGVDGTVLAGIWGDDWAVTGDHPGDATCECGVRQRRVGVAAALSARCRRAINESYFGKYLNKYNGSYIPPGWREWGGLIMNSKYYNYSVNMNGKKIKHGDDYHRDYYPDLIANDSIAFLRASKRRFSRKPVLLVMSFPAPHGPEDSAPQYSHLFFNVTTHHTPTYDMAPNPDKQWILRVTEKMKPIHRQFTDLLMTKRLQTLQSVDMAVERVYQELKALGELDNTYLVYTSDHGYHLGQFGLVKGKSFPFEFDIRVPFLVRGPGVEPGTVVDDIILNIDLAPTFLDMGGVTPPPHMDGRSLLPLLQPRRRRQAAAHWPDTFLVESSGRRETQAHLSEERRAHWYSRELNEKVTTPRALEVSSESGDFDDESDDDDFLELDDDDDDNESTDSSDATKKLSEPLLTNESHNPILEANLEKALDAEEGTASNQLDFLTPGSKLYEQSAASIASGKAARLAAECSKTELRAPCSEGRKWKCVLVNGRWRRHKCKYESEINTPQPKMSTKKCACFTPSGLVYTRLETDGTILRRPSDNQKENATRNRRSIDNDVFEPNTVESILEENPSIGHLRFLNEPFNEVENKSIKDKVDELIKQTEAYIKAYEHTKENVDHKRIKRKAQHLNHNKHKQKNDVLEPNETSLECKIEKDGTVNCSQIIYNDLKAWHTNRLSLEDQIRQLRTKLEDLKEIKRHLKTSKPMIDLQTVVTPYANQNHHLRSRNTTHETTSKDQLRKTKLHRMKFKHRNNTLDKKFKQSNDYIVSTVNAVTKQNIFSSQQKNEPTSTEATTLRYELNMSDDGAEANNTELPKPQITTIIIENNYFDQNRVDDQTTLHSLPTILDEVTTTEYFKPIFTSTTKQKIDEYIIDVGASVRTPDTSHLYDTLDKISTTPKFTNLFSFDSMSTIPSTSTSKPTVKYDATSSPNLGPTRFDASEYEQRNPNQGGSDLGVFSKPTDIFQRRLHPLLIENEDKHVCYCEENRKPKGPGHAYLEAAQKAREERRKLKEQRLRKKLRKAKKKAELERLCESERMNCFRHDNDHWRTAPLWTSGPFCFCMSSSNNTYNCVRTINATHNLLYCEFVTGLVTYYNLRIDPFETQNRVKYLTQSEKDYFHNQLQQLLTCRGPSCRRFSHSNPLDPFETQNRVKYLTQSEKDYFHNQLQQLLTCRGPSCRRFSHSNPLGSSEEINRRFDDQHLYRGEPVGYNERAWRWSGYGRRYARARELHRRRHMMMF</sequence>
<organism evidence="18 19">
    <name type="scientific">Papilio machaon</name>
    <name type="common">Old World swallowtail butterfly</name>
    <dbReference type="NCBI Taxonomy" id="76193"/>
    <lineage>
        <taxon>Eukaryota</taxon>
        <taxon>Metazoa</taxon>
        <taxon>Ecdysozoa</taxon>
        <taxon>Arthropoda</taxon>
        <taxon>Hexapoda</taxon>
        <taxon>Insecta</taxon>
        <taxon>Pterygota</taxon>
        <taxon>Neoptera</taxon>
        <taxon>Endopterygota</taxon>
        <taxon>Lepidoptera</taxon>
        <taxon>Glossata</taxon>
        <taxon>Ditrysia</taxon>
        <taxon>Papilionoidea</taxon>
        <taxon>Papilionidae</taxon>
        <taxon>Papilioninae</taxon>
        <taxon>Papilio</taxon>
    </lineage>
</organism>
<dbReference type="GO" id="GO:0005539">
    <property type="term" value="F:glycosaminoglycan binding"/>
    <property type="evidence" value="ECO:0007669"/>
    <property type="project" value="TreeGrafter"/>
</dbReference>
<evidence type="ECO:0000256" key="8">
    <source>
        <dbReference type="ARBA" id="ARBA00022801"/>
    </source>
</evidence>
<dbReference type="GO" id="GO:0005795">
    <property type="term" value="C:Golgi stack"/>
    <property type="evidence" value="ECO:0007669"/>
    <property type="project" value="UniProtKB-SubCell"/>
</dbReference>
<feature type="region of interest" description="Disordered" evidence="14">
    <location>
        <begin position="666"/>
        <end position="723"/>
    </location>
</feature>
<evidence type="ECO:0000256" key="11">
    <source>
        <dbReference type="ARBA" id="ARBA00023034"/>
    </source>
</evidence>
<dbReference type="InterPro" id="IPR024609">
    <property type="entry name" value="Extracellular_sulfatase_C"/>
</dbReference>
<comment type="subcellular location">
    <subcellularLocation>
        <location evidence="3">Cell surface</location>
    </subcellularLocation>
    <subcellularLocation>
        <location evidence="2">Endoplasmic reticulum</location>
    </subcellularLocation>
    <subcellularLocation>
        <location evidence="4">Golgi apparatus</location>
        <location evidence="4">Golgi stack</location>
    </subcellularLocation>
</comment>
<keyword evidence="11" id="KW-0333">Golgi apparatus</keyword>
<keyword evidence="19" id="KW-1185">Reference proteome</keyword>
<dbReference type="InterPro" id="IPR000917">
    <property type="entry name" value="Sulfatase_N"/>
</dbReference>
<dbReference type="Pfam" id="PF12548">
    <property type="entry name" value="DUF3740"/>
    <property type="match status" value="1"/>
</dbReference>